<dbReference type="Pfam" id="PF08338">
    <property type="entry name" value="DUF1731"/>
    <property type="match status" value="1"/>
</dbReference>
<evidence type="ECO:0000259" key="2">
    <source>
        <dbReference type="Pfam" id="PF01370"/>
    </source>
</evidence>
<reference evidence="4 5" key="1">
    <citation type="submission" date="2019-08" db="EMBL/GenBank/DDBJ databases">
        <title>Bacillus genomes from the desert of Cuatro Cienegas, Coahuila.</title>
        <authorList>
            <person name="Olmedo-Alvarez G."/>
        </authorList>
    </citation>
    <scope>NUCLEOTIDE SEQUENCE [LARGE SCALE GENOMIC DNA]</scope>
    <source>
        <strain evidence="4 5">CH37_1T</strain>
    </source>
</reference>
<dbReference type="Pfam" id="PF01370">
    <property type="entry name" value="Epimerase"/>
    <property type="match status" value="1"/>
</dbReference>
<feature type="domain" description="NAD-dependent epimerase/dehydratase" evidence="2">
    <location>
        <begin position="3"/>
        <end position="130"/>
    </location>
</feature>
<dbReference type="Proteomes" id="UP000323732">
    <property type="component" value="Unassembled WGS sequence"/>
</dbReference>
<evidence type="ECO:0000256" key="1">
    <source>
        <dbReference type="ARBA" id="ARBA00009353"/>
    </source>
</evidence>
<gene>
    <name evidence="4" type="ORF">FZD47_22490</name>
</gene>
<comment type="caution">
    <text evidence="4">The sequence shown here is derived from an EMBL/GenBank/DDBJ whole genome shotgun (WGS) entry which is preliminary data.</text>
</comment>
<sequence length="300" mass="33186">MRIAITGGTGFVGHALVKKLAESGHTVFILTRSTEGKKNGNNIHYVQWLNEGDNPAAQLKEIDYIVNLAGESINSGRWTEERKKRIIKSRLDATEAVLNIISELKEKPEALINASAVGYYGTSETETFTESNKEPAGDFLAQTVKQWEEKAAEAGRWDVRTAFCRFGIILEKNDGALPRMALPYKLFAGGNLGSGNQWVSWIHLEDVARGIMFAMENKNLSGPVNFTSPHPVQMKDFGRTLGSTLHRPHWIPAPAFALKLALGEMSKLVLEGQRVLPAKLEAAGFSFRYPGLEEALKDIY</sequence>
<evidence type="ECO:0000313" key="4">
    <source>
        <dbReference type="EMBL" id="TYS59468.1"/>
    </source>
</evidence>
<dbReference type="SUPFAM" id="SSF51735">
    <property type="entry name" value="NAD(P)-binding Rossmann-fold domains"/>
    <property type="match status" value="1"/>
</dbReference>
<evidence type="ECO:0000313" key="5">
    <source>
        <dbReference type="Proteomes" id="UP000323732"/>
    </source>
</evidence>
<proteinExistence type="inferred from homology"/>
<organism evidence="4 5">
    <name type="scientific">Bacillus infantis</name>
    <dbReference type="NCBI Taxonomy" id="324767"/>
    <lineage>
        <taxon>Bacteria</taxon>
        <taxon>Bacillati</taxon>
        <taxon>Bacillota</taxon>
        <taxon>Bacilli</taxon>
        <taxon>Bacillales</taxon>
        <taxon>Bacillaceae</taxon>
        <taxon>Bacillus</taxon>
    </lineage>
</organism>
<dbReference type="PANTHER" id="PTHR11092:SF0">
    <property type="entry name" value="EPIMERASE FAMILY PROTEIN SDR39U1"/>
    <property type="match status" value="1"/>
</dbReference>
<dbReference type="CDD" id="cd05242">
    <property type="entry name" value="SDR_a8"/>
    <property type="match status" value="1"/>
</dbReference>
<dbReference type="RefSeq" id="WP_148950959.1">
    <property type="nucleotide sequence ID" value="NZ_CP160000.1"/>
</dbReference>
<dbReference type="EMBL" id="VTES01000008">
    <property type="protein sequence ID" value="TYS59468.1"/>
    <property type="molecule type" value="Genomic_DNA"/>
</dbReference>
<evidence type="ECO:0000259" key="3">
    <source>
        <dbReference type="Pfam" id="PF08338"/>
    </source>
</evidence>
<dbReference type="NCBIfam" id="TIGR01777">
    <property type="entry name" value="yfcH"/>
    <property type="match status" value="1"/>
</dbReference>
<dbReference type="AlphaFoldDB" id="A0A5D4SB72"/>
<dbReference type="Gene3D" id="3.40.50.720">
    <property type="entry name" value="NAD(P)-binding Rossmann-like Domain"/>
    <property type="match status" value="1"/>
</dbReference>
<accession>A0A5D4SB72</accession>
<protein>
    <submittedName>
        <fullName evidence="4">TIGR01777 family protein</fullName>
    </submittedName>
</protein>
<dbReference type="InterPro" id="IPR036291">
    <property type="entry name" value="NAD(P)-bd_dom_sf"/>
</dbReference>
<dbReference type="InterPro" id="IPR013549">
    <property type="entry name" value="DUF1731"/>
</dbReference>
<dbReference type="PANTHER" id="PTHR11092">
    <property type="entry name" value="SUGAR NUCLEOTIDE EPIMERASE RELATED"/>
    <property type="match status" value="1"/>
</dbReference>
<comment type="similarity">
    <text evidence="1">Belongs to the NAD(P)-dependent epimerase/dehydratase family. SDR39U1 subfamily.</text>
</comment>
<feature type="domain" description="DUF1731" evidence="3">
    <location>
        <begin position="253"/>
        <end position="299"/>
    </location>
</feature>
<dbReference type="InterPro" id="IPR010099">
    <property type="entry name" value="SDR39U1"/>
</dbReference>
<dbReference type="InterPro" id="IPR001509">
    <property type="entry name" value="Epimerase_deHydtase"/>
</dbReference>
<dbReference type="GeneID" id="97348324"/>
<name>A0A5D4SB72_9BACI</name>